<dbReference type="PANTHER" id="PTHR19328:SF53">
    <property type="entry name" value="MEMBRANE PROTEIN"/>
    <property type="match status" value="1"/>
</dbReference>
<dbReference type="EMBL" id="MHNI01000008">
    <property type="protein sequence ID" value="OGZ43354.1"/>
    <property type="molecule type" value="Genomic_DNA"/>
</dbReference>
<evidence type="ECO:0000313" key="2">
    <source>
        <dbReference type="EMBL" id="OGZ43354.1"/>
    </source>
</evidence>
<accession>A0A1G2FZ42</accession>
<gene>
    <name evidence="2" type="ORF">A2W41_04510</name>
</gene>
<dbReference type="InterPro" id="IPR011042">
    <property type="entry name" value="6-blade_b-propeller_TolB-like"/>
</dbReference>
<protein>
    <recommendedName>
        <fullName evidence="1">Pyrroloquinoline quinone-dependent pyranose dehydrogenase beta-propeller domain-containing protein</fullName>
    </recommendedName>
</protein>
<dbReference type="InterPro" id="IPR011041">
    <property type="entry name" value="Quinoprot_gluc/sorb_DH_b-prop"/>
</dbReference>
<dbReference type="Gene3D" id="2.120.10.30">
    <property type="entry name" value="TolB, C-terminal domain"/>
    <property type="match status" value="1"/>
</dbReference>
<comment type="caution">
    <text evidence="2">The sequence shown here is derived from an EMBL/GenBank/DDBJ whole genome shotgun (WGS) entry which is preliminary data.</text>
</comment>
<dbReference type="Proteomes" id="UP000176700">
    <property type="component" value="Unassembled WGS sequence"/>
</dbReference>
<sequence>MSDGFSISIFAKDLPGVRVMRFDLFGNMWVSQRKEGLITLLEINDGVVANQIPVMKGLQNPHGLAFDPEDPFMLYVAEEDKISRARVYSEDRPRKIIDLPKGGNHVTRTIGFGPDGRLYVSIGSSCNVCIESDDRRAKIFSLDKDGNNFTEFARGLRNAVFFTWNFVDGRMWATEMGRDFLGDDLPPDEINIIEKGKNYGWPICYGKNIHDSDFDKNVYVRNPCQEPFETPSMIDIPAHSAPLGLAFVGKEGWSEEYWYDLFVAYHGSWNRTEPTGYKVVRYKLDSDGVYRGREDFVTGWLTQDGEALGRPVDILVQPAGIMYISDDKAGVIYRVTYQGV</sequence>
<dbReference type="AlphaFoldDB" id="A0A1G2FZ42"/>
<evidence type="ECO:0000313" key="3">
    <source>
        <dbReference type="Proteomes" id="UP000176700"/>
    </source>
</evidence>
<dbReference type="Pfam" id="PF22807">
    <property type="entry name" value="TrAA12"/>
    <property type="match status" value="1"/>
</dbReference>
<reference evidence="2 3" key="1">
    <citation type="journal article" date="2016" name="Nat. Commun.">
        <title>Thousands of microbial genomes shed light on interconnected biogeochemical processes in an aquifer system.</title>
        <authorList>
            <person name="Anantharaman K."/>
            <person name="Brown C.T."/>
            <person name="Hug L.A."/>
            <person name="Sharon I."/>
            <person name="Castelle C.J."/>
            <person name="Probst A.J."/>
            <person name="Thomas B.C."/>
            <person name="Singh A."/>
            <person name="Wilkins M.J."/>
            <person name="Karaoz U."/>
            <person name="Brodie E.L."/>
            <person name="Williams K.H."/>
            <person name="Hubbard S.S."/>
            <person name="Banfield J.F."/>
        </authorList>
    </citation>
    <scope>NUCLEOTIDE SEQUENCE [LARGE SCALE GENOMIC DNA]</scope>
</reference>
<dbReference type="PANTHER" id="PTHR19328">
    <property type="entry name" value="HEDGEHOG-INTERACTING PROTEIN"/>
    <property type="match status" value="1"/>
</dbReference>
<proteinExistence type="predicted"/>
<evidence type="ECO:0000259" key="1">
    <source>
        <dbReference type="Pfam" id="PF22807"/>
    </source>
</evidence>
<organism evidence="2 3">
    <name type="scientific">Candidatus Ryanbacteria bacterium RIFCSPHIGHO2_01_45_13</name>
    <dbReference type="NCBI Taxonomy" id="1802112"/>
    <lineage>
        <taxon>Bacteria</taxon>
        <taxon>Candidatus Ryaniibacteriota</taxon>
    </lineage>
</organism>
<dbReference type="InterPro" id="IPR054539">
    <property type="entry name" value="Beta-prop_PDH"/>
</dbReference>
<feature type="domain" description="Pyrroloquinoline quinone-dependent pyranose dehydrogenase beta-propeller" evidence="1">
    <location>
        <begin position="2"/>
        <end position="336"/>
    </location>
</feature>
<dbReference type="SUPFAM" id="SSF50952">
    <property type="entry name" value="Soluble quinoprotein glucose dehydrogenase"/>
    <property type="match status" value="1"/>
</dbReference>
<name>A0A1G2FZ42_9BACT</name>